<dbReference type="AlphaFoldDB" id="A0A849CCW3"/>
<sequence length="61" mass="7525">MKRLLIKFCIWYLAREYRRRERKDIKNQAILNKFRKQNTQQIVDKHNIPLNQVKSLQGKVN</sequence>
<evidence type="ECO:0000313" key="1">
    <source>
        <dbReference type="EMBL" id="NNI77961.1"/>
    </source>
</evidence>
<name>A0A849CCW3_PASMD</name>
<dbReference type="RefSeq" id="WP_014668263.1">
    <property type="nucleotide sequence ID" value="NZ_CP008918.1"/>
</dbReference>
<proteinExistence type="predicted"/>
<reference evidence="1 2" key="1">
    <citation type="journal article" date="2018" name="Front. Microbiol.">
        <title>Genetic and Phylogenetic Characteristics of Pasteurella multocida Isolates From Different Host Species.</title>
        <authorList>
            <person name="Peng Z."/>
            <person name="Liang W."/>
            <person name="Wang F."/>
            <person name="Xu Z."/>
            <person name="Xie Z."/>
            <person name="Lian Z."/>
            <person name="Hua L."/>
            <person name="Zhou R."/>
            <person name="Chen H."/>
            <person name="Wu B."/>
        </authorList>
    </citation>
    <scope>NUCLEOTIDE SEQUENCE [LARGE SCALE GENOMIC DNA]</scope>
    <source>
        <strain evidence="1 2">HNA06</strain>
    </source>
</reference>
<comment type="caution">
    <text evidence="1">The sequence shown here is derived from an EMBL/GenBank/DDBJ whole genome shotgun (WGS) entry which is preliminary data.</text>
</comment>
<gene>
    <name evidence="1" type="ORF">C2800_00710</name>
</gene>
<dbReference type="EMBL" id="PPVL01000001">
    <property type="protein sequence ID" value="NNI77961.1"/>
    <property type="molecule type" value="Genomic_DNA"/>
</dbReference>
<organism evidence="1 2">
    <name type="scientific">Pasteurella multocida</name>
    <dbReference type="NCBI Taxonomy" id="747"/>
    <lineage>
        <taxon>Bacteria</taxon>
        <taxon>Pseudomonadati</taxon>
        <taxon>Pseudomonadota</taxon>
        <taxon>Gammaproteobacteria</taxon>
        <taxon>Pasteurellales</taxon>
        <taxon>Pasteurellaceae</taxon>
        <taxon>Pasteurella</taxon>
    </lineage>
</organism>
<dbReference type="KEGG" id="pmul:DR93_1399"/>
<dbReference type="Proteomes" id="UP000540079">
    <property type="component" value="Unassembled WGS sequence"/>
</dbReference>
<accession>A0A849CCW3</accession>
<evidence type="ECO:0000313" key="2">
    <source>
        <dbReference type="Proteomes" id="UP000540079"/>
    </source>
</evidence>
<protein>
    <submittedName>
        <fullName evidence="1">Uncharacterized protein</fullName>
    </submittedName>
</protein>